<dbReference type="AlphaFoldDB" id="A0A0C1MS91"/>
<sequence length="377" mass="42808">MDSITKFLKSKNSSISENSTLKSSFSGTAAGVGAIPLVGAIDITAKLDNVIEDVIDRSKILVTGCSGFIGFHVAKYLLEQGFSVVGIDNMNKYYSKQLKESRTKLLNRHKNFKFYEEDICNYGFLTKLAKKHEFRDIIHLAAQPGVRYSIENPFEYERSNVQGHLNILELCRNIKNFNKLVYASSSSVYGNNKKLPFSTQDRTDEPISLYAATKKSNEMMSYTYAHLYGINAIGLRFFTVYGSYGRPDMAPFKFTKNIFEEKPIDVYNMGNMKRDFTYINDIVYGVMGALKSNFIGHKVYNLGNSKAEDLKEFIRVIEECVGKKAIINYQPMQPGDVEETFADISDAKQDLGFIPAIDIYTGIPLFVDWYKEYYLAK</sequence>
<accession>A0A0C1MS91</accession>
<dbReference type="Pfam" id="PF16363">
    <property type="entry name" value="GDP_Man_Dehyd"/>
    <property type="match status" value="1"/>
</dbReference>
<dbReference type="PANTHER" id="PTHR43574">
    <property type="entry name" value="EPIMERASE-RELATED"/>
    <property type="match status" value="1"/>
</dbReference>
<evidence type="ECO:0000313" key="3">
    <source>
        <dbReference type="EMBL" id="KIE04927.1"/>
    </source>
</evidence>
<keyword evidence="4" id="KW-1185">Reference proteome</keyword>
<dbReference type="Proteomes" id="UP000031258">
    <property type="component" value="Unassembled WGS sequence"/>
</dbReference>
<dbReference type="SUPFAM" id="SSF51735">
    <property type="entry name" value="NAD(P)-binding Rossmann-fold domains"/>
    <property type="match status" value="1"/>
</dbReference>
<dbReference type="InterPro" id="IPR016040">
    <property type="entry name" value="NAD(P)-bd_dom"/>
</dbReference>
<name>A0A0C1MS91_9RICK</name>
<dbReference type="Gene3D" id="3.40.50.720">
    <property type="entry name" value="NAD(P)-binding Rossmann-like Domain"/>
    <property type="match status" value="1"/>
</dbReference>
<dbReference type="OrthoDB" id="9801785at2"/>
<comment type="caution">
    <text evidence="3">The sequence shown here is derived from an EMBL/GenBank/DDBJ whole genome shotgun (WGS) entry which is preliminary data.</text>
</comment>
<gene>
    <name evidence="3" type="ORF">NF27_EY00230</name>
</gene>
<dbReference type="RefSeq" id="WP_084212828.1">
    <property type="nucleotide sequence ID" value="NZ_JSWE01000124.1"/>
</dbReference>
<dbReference type="PRINTS" id="PR01713">
    <property type="entry name" value="NUCEPIMERASE"/>
</dbReference>
<organism evidence="3 4">
    <name type="scientific">Candidatus Jidaibacter acanthamoebae</name>
    <dbReference type="NCBI Taxonomy" id="86105"/>
    <lineage>
        <taxon>Bacteria</taxon>
        <taxon>Pseudomonadati</taxon>
        <taxon>Pseudomonadota</taxon>
        <taxon>Alphaproteobacteria</taxon>
        <taxon>Rickettsiales</taxon>
        <taxon>Candidatus Midichloriaceae</taxon>
        <taxon>Candidatus Jidaibacter</taxon>
    </lineage>
</organism>
<reference evidence="3 4" key="1">
    <citation type="submission" date="2014-11" db="EMBL/GenBank/DDBJ databases">
        <title>A Rickettsiales Symbiont of Amoebae With Ancient Features.</title>
        <authorList>
            <person name="Schulz F."/>
            <person name="Martijn J."/>
            <person name="Wascher F."/>
            <person name="Kostanjsek R."/>
            <person name="Ettema T.J."/>
            <person name="Horn M."/>
        </authorList>
    </citation>
    <scope>NUCLEOTIDE SEQUENCE [LARGE SCALE GENOMIC DNA]</scope>
    <source>
        <strain evidence="3 4">UWC36</strain>
    </source>
</reference>
<dbReference type="EMBL" id="JSWE01000124">
    <property type="protein sequence ID" value="KIE04927.1"/>
    <property type="molecule type" value="Genomic_DNA"/>
</dbReference>
<evidence type="ECO:0000259" key="2">
    <source>
        <dbReference type="Pfam" id="PF16363"/>
    </source>
</evidence>
<dbReference type="InterPro" id="IPR036291">
    <property type="entry name" value="NAD(P)-bd_dom_sf"/>
</dbReference>
<proteinExistence type="predicted"/>
<protein>
    <recommendedName>
        <fullName evidence="2">NAD(P)-binding domain-containing protein</fullName>
    </recommendedName>
</protein>
<dbReference type="STRING" id="86105.NF27_EY00230"/>
<dbReference type="Gene3D" id="3.90.25.10">
    <property type="entry name" value="UDP-galactose 4-epimerase, domain 1"/>
    <property type="match status" value="1"/>
</dbReference>
<evidence type="ECO:0000313" key="4">
    <source>
        <dbReference type="Proteomes" id="UP000031258"/>
    </source>
</evidence>
<evidence type="ECO:0000256" key="1">
    <source>
        <dbReference type="ARBA" id="ARBA00023027"/>
    </source>
</evidence>
<keyword evidence="1" id="KW-0520">NAD</keyword>
<feature type="domain" description="NAD(P)-binding" evidence="2">
    <location>
        <begin position="61"/>
        <end position="363"/>
    </location>
</feature>